<dbReference type="OrthoDB" id="2153661at2759"/>
<dbReference type="Gene3D" id="1.20.1250.20">
    <property type="entry name" value="MFS general substrate transporter like domains"/>
    <property type="match status" value="1"/>
</dbReference>
<dbReference type="Proteomes" id="UP000624404">
    <property type="component" value="Unassembled WGS sequence"/>
</dbReference>
<evidence type="ECO:0000313" key="3">
    <source>
        <dbReference type="Proteomes" id="UP000624404"/>
    </source>
</evidence>
<sequence>MMSTTSSPTCILVYLLSLLASNNNLTVAFHAIYSISTILPLFIILFRTSTAFFLYDFVNFPNNIMSVIATIINILVPGKNIRIVAIWQFILAIFPIPGVLLGIYLINRIGRKYTGILGFAGYITLSFIIGATYSTLTTPTNLSPCVYSPLWNFCPDGSYGPGSNDRTY</sequence>
<keyword evidence="1" id="KW-0812">Transmembrane</keyword>
<organism evidence="2 3">
    <name type="scientific">Sclerotinia trifoliorum</name>
    <dbReference type="NCBI Taxonomy" id="28548"/>
    <lineage>
        <taxon>Eukaryota</taxon>
        <taxon>Fungi</taxon>
        <taxon>Dikarya</taxon>
        <taxon>Ascomycota</taxon>
        <taxon>Pezizomycotina</taxon>
        <taxon>Leotiomycetes</taxon>
        <taxon>Helotiales</taxon>
        <taxon>Sclerotiniaceae</taxon>
        <taxon>Sclerotinia</taxon>
    </lineage>
</organism>
<keyword evidence="1" id="KW-0472">Membrane</keyword>
<evidence type="ECO:0000256" key="1">
    <source>
        <dbReference type="SAM" id="Phobius"/>
    </source>
</evidence>
<gene>
    <name evidence="2" type="ORF">SCLTRI_LOCUS6495</name>
</gene>
<accession>A0A8H2VYF7</accession>
<keyword evidence="3" id="KW-1185">Reference proteome</keyword>
<proteinExistence type="predicted"/>
<feature type="transmembrane region" description="Helical" evidence="1">
    <location>
        <begin position="62"/>
        <end position="78"/>
    </location>
</feature>
<dbReference type="InterPro" id="IPR036259">
    <property type="entry name" value="MFS_trans_sf"/>
</dbReference>
<keyword evidence="1" id="KW-1133">Transmembrane helix</keyword>
<name>A0A8H2VYF7_9HELO</name>
<comment type="caution">
    <text evidence="2">The sequence shown here is derived from an EMBL/GenBank/DDBJ whole genome shotgun (WGS) entry which is preliminary data.</text>
</comment>
<feature type="transmembrane region" description="Helical" evidence="1">
    <location>
        <begin position="113"/>
        <end position="133"/>
    </location>
</feature>
<dbReference type="AlphaFoldDB" id="A0A8H2VYF7"/>
<feature type="transmembrane region" description="Helical" evidence="1">
    <location>
        <begin position="84"/>
        <end position="106"/>
    </location>
</feature>
<dbReference type="SUPFAM" id="SSF103473">
    <property type="entry name" value="MFS general substrate transporter"/>
    <property type="match status" value="1"/>
</dbReference>
<dbReference type="EMBL" id="CAJHIA010000021">
    <property type="protein sequence ID" value="CAD6446703.1"/>
    <property type="molecule type" value="Genomic_DNA"/>
</dbReference>
<evidence type="ECO:0000313" key="2">
    <source>
        <dbReference type="EMBL" id="CAD6446703.1"/>
    </source>
</evidence>
<protein>
    <submittedName>
        <fullName evidence="2">Cbe6a5f5-1de4-4ccd-8fed-1a373e498a39-CDS</fullName>
    </submittedName>
</protein>
<reference evidence="2" key="1">
    <citation type="submission" date="2020-10" db="EMBL/GenBank/DDBJ databases">
        <authorList>
            <person name="Kusch S."/>
        </authorList>
    </citation>
    <scope>NUCLEOTIDE SEQUENCE</scope>
    <source>
        <strain evidence="2">SwB9</strain>
    </source>
</reference>